<evidence type="ECO:0000259" key="1">
    <source>
        <dbReference type="Pfam" id="PF24494"/>
    </source>
</evidence>
<gene>
    <name evidence="2" type="ORF">CkaCkLH20_05995</name>
</gene>
<proteinExistence type="predicted"/>
<dbReference type="InterPro" id="IPR056009">
    <property type="entry name" value="DUF7587"/>
</dbReference>
<keyword evidence="3" id="KW-1185">Reference proteome</keyword>
<accession>A0A9P6LLH5</accession>
<evidence type="ECO:0000313" key="3">
    <source>
        <dbReference type="Proteomes" id="UP000781932"/>
    </source>
</evidence>
<dbReference type="Pfam" id="PF24494">
    <property type="entry name" value="DUF7587"/>
    <property type="match status" value="1"/>
</dbReference>
<name>A0A9P6LLH5_9PEZI</name>
<protein>
    <recommendedName>
        <fullName evidence="1">DUF7587 domain-containing protein</fullName>
    </recommendedName>
</protein>
<dbReference type="Proteomes" id="UP000781932">
    <property type="component" value="Unassembled WGS sequence"/>
</dbReference>
<comment type="caution">
    <text evidence="2">The sequence shown here is derived from an EMBL/GenBank/DDBJ whole genome shotgun (WGS) entry which is preliminary data.</text>
</comment>
<dbReference type="EMBL" id="JAATWM020000017">
    <property type="protein sequence ID" value="KAF9876587.1"/>
    <property type="molecule type" value="Genomic_DNA"/>
</dbReference>
<feature type="domain" description="DUF7587" evidence="1">
    <location>
        <begin position="37"/>
        <end position="165"/>
    </location>
</feature>
<dbReference type="RefSeq" id="XP_038746048.1">
    <property type="nucleotide sequence ID" value="XM_038888712.1"/>
</dbReference>
<dbReference type="AlphaFoldDB" id="A0A9P6LLH5"/>
<sequence length="370" mass="41164">MATQASSVTTETASSQGCLLFSPTADQARLSAALEDIPRYLFRVHAPKTAGQTTNKEVISRAAMLGKPGATTDILSMPARSAAEMLNSHLRGWSRDGDNLMSWSSSLLFALQYALYRNIKERDRDELADIRVHVLDTSGLPPGALLPDAPLLDAFADKDSWKTYNLAKIRSLRRDTSYNFGEYLSQGTLSIEGRSTSTSLQEIINHGLFKLCPEMGEPNEKPELAKRVCRLRADCFATSVATSKLEIRIALSLAEGCFGDEWALPMMAALLSLRRRRRNDSVIVDAFSANFSEKELRKHDLGALKSFSNEKLPEVYQFEKIIQDIHSYHCTRALDSVIATTMRLSLSSQSPLKPKEHVTYIDVGDEVWEV</sequence>
<dbReference type="GeneID" id="62161786"/>
<organism evidence="2 3">
    <name type="scientific">Colletotrichum karsti</name>
    <dbReference type="NCBI Taxonomy" id="1095194"/>
    <lineage>
        <taxon>Eukaryota</taxon>
        <taxon>Fungi</taxon>
        <taxon>Dikarya</taxon>
        <taxon>Ascomycota</taxon>
        <taxon>Pezizomycotina</taxon>
        <taxon>Sordariomycetes</taxon>
        <taxon>Hypocreomycetidae</taxon>
        <taxon>Glomerellales</taxon>
        <taxon>Glomerellaceae</taxon>
        <taxon>Colletotrichum</taxon>
        <taxon>Colletotrichum boninense species complex</taxon>
    </lineage>
</organism>
<evidence type="ECO:0000313" key="2">
    <source>
        <dbReference type="EMBL" id="KAF9876587.1"/>
    </source>
</evidence>
<reference evidence="2" key="2">
    <citation type="submission" date="2020-11" db="EMBL/GenBank/DDBJ databases">
        <title>Whole genome sequencing of Colletotrichum sp.</title>
        <authorList>
            <person name="Li H."/>
        </authorList>
    </citation>
    <scope>NUCLEOTIDE SEQUENCE</scope>
    <source>
        <strain evidence="2">CkLH20</strain>
    </source>
</reference>
<reference evidence="2" key="1">
    <citation type="submission" date="2020-03" db="EMBL/GenBank/DDBJ databases">
        <authorList>
            <person name="He L."/>
        </authorList>
    </citation>
    <scope>NUCLEOTIDE SEQUENCE</scope>
    <source>
        <strain evidence="2">CkLH20</strain>
    </source>
</reference>
<dbReference type="OrthoDB" id="4152607at2759"/>